<dbReference type="OrthoDB" id="72441at2759"/>
<protein>
    <recommendedName>
        <fullName evidence="1">Peroxin/Ferlin domain-containing protein</fullName>
    </recommendedName>
</protein>
<dbReference type="AlphaFoldDB" id="A0A0C9LZX2"/>
<dbReference type="Proteomes" id="UP000053815">
    <property type="component" value="Unassembled WGS sequence"/>
</dbReference>
<keyword evidence="3" id="KW-1185">Reference proteome</keyword>
<accession>A0A0C9LZX2</accession>
<evidence type="ECO:0000259" key="1">
    <source>
        <dbReference type="SMART" id="SM00694"/>
    </source>
</evidence>
<dbReference type="STRING" id="91626.A0A0C9LZX2"/>
<organism evidence="2">
    <name type="scientific">Mucor ambiguus</name>
    <dbReference type="NCBI Taxonomy" id="91626"/>
    <lineage>
        <taxon>Eukaryota</taxon>
        <taxon>Fungi</taxon>
        <taxon>Fungi incertae sedis</taxon>
        <taxon>Mucoromycota</taxon>
        <taxon>Mucoromycotina</taxon>
        <taxon>Mucoromycetes</taxon>
        <taxon>Mucorales</taxon>
        <taxon>Mucorineae</taxon>
        <taxon>Mucoraceae</taxon>
        <taxon>Mucor</taxon>
    </lineage>
</organism>
<dbReference type="GO" id="GO:0005778">
    <property type="term" value="C:peroxisomal membrane"/>
    <property type="evidence" value="ECO:0007669"/>
    <property type="project" value="UniProtKB-ARBA"/>
</dbReference>
<dbReference type="InterPro" id="IPR010482">
    <property type="entry name" value="TECPR1-like_DysF"/>
</dbReference>
<dbReference type="SMART" id="SM00694">
    <property type="entry name" value="DysFC"/>
    <property type="match status" value="1"/>
</dbReference>
<dbReference type="InterPro" id="IPR006614">
    <property type="entry name" value="Peroxin/Ferlin"/>
</dbReference>
<dbReference type="EMBL" id="DF836293">
    <property type="protein sequence ID" value="GAN00981.1"/>
    <property type="molecule type" value="Genomic_DNA"/>
</dbReference>
<gene>
    <name evidence="2" type="ORF">MAM1_0004c00409</name>
</gene>
<reference evidence="2" key="1">
    <citation type="submission" date="2014-09" db="EMBL/GenBank/DDBJ databases">
        <title>Draft genome sequence of an oleaginous Mucoromycotina fungus Mucor ambiguus NBRC6742.</title>
        <authorList>
            <person name="Takeda I."/>
            <person name="Yamane N."/>
            <person name="Morita T."/>
            <person name="Tamano K."/>
            <person name="Machida M."/>
            <person name="Baker S."/>
            <person name="Koike H."/>
        </authorList>
    </citation>
    <scope>NUCLEOTIDE SEQUENCE</scope>
    <source>
        <strain evidence="2">NBRC 6742</strain>
    </source>
</reference>
<proteinExistence type="predicted"/>
<dbReference type="PANTHER" id="PTHR23250:SF1">
    <property type="entry name" value="TECTONIN BETA-PROPELLER REPEAT-CONTAINING PROTEIN 1"/>
    <property type="match status" value="1"/>
</dbReference>
<dbReference type="GO" id="GO:0007031">
    <property type="term" value="P:peroxisome organization"/>
    <property type="evidence" value="ECO:0007669"/>
    <property type="project" value="UniProtKB-ARBA"/>
</dbReference>
<evidence type="ECO:0000313" key="2">
    <source>
        <dbReference type="EMBL" id="GAN00981.1"/>
    </source>
</evidence>
<name>A0A0C9LZX2_9FUNG</name>
<evidence type="ECO:0000313" key="3">
    <source>
        <dbReference type="Proteomes" id="UP000053815"/>
    </source>
</evidence>
<dbReference type="InterPro" id="IPR051513">
    <property type="entry name" value="Tectonin_beta-prop"/>
</dbReference>
<dbReference type="Pfam" id="PF06398">
    <property type="entry name" value="Pex24p"/>
    <property type="match status" value="1"/>
</dbReference>
<sequence length="302" mass="35506">MTLEQDHNKHQRPFRIRKSLRELVHKPRASKSSNNSALSLPPLPYHDHKCEEYAYDVLFECQRGSLAVGYSSKTLLQFDPNPWCDADMRFTPMNIENYQLPDPTWQWVSKDWMIDMTEDVDEAGWQYALKFHGAVWHGNYKHFRSFVRRRRWIRLRHRPLNNQQLLQQQSQEPLLLNMSDSTPTSSLSSAAADVPYSDTDIIEKLQKCRLDRERLAVLNGAIKSTLPGLEDQLLEKAIDYMDMLEYDDSKCKFLAQLLQKKYDSGQGRIHLTEREKKAVQSLRFYYDIQSILNNIDPDVVKR</sequence>
<dbReference type="PANTHER" id="PTHR23250">
    <property type="entry name" value="DYSFERLIN-RELATED"/>
    <property type="match status" value="1"/>
</dbReference>
<feature type="domain" description="Peroxin/Ferlin" evidence="1">
    <location>
        <begin position="124"/>
        <end position="159"/>
    </location>
</feature>